<dbReference type="GO" id="GO:0008830">
    <property type="term" value="F:dTDP-4-dehydrorhamnose 3,5-epimerase activity"/>
    <property type="evidence" value="ECO:0007669"/>
    <property type="project" value="UniProtKB-EC"/>
</dbReference>
<evidence type="ECO:0000256" key="5">
    <source>
        <dbReference type="RuleBase" id="RU364069"/>
    </source>
</evidence>
<dbReference type="EMBL" id="CP068047">
    <property type="protein sequence ID" value="QQR35445.1"/>
    <property type="molecule type" value="Genomic_DNA"/>
</dbReference>
<comment type="pathway">
    <text evidence="5">Carbohydrate biosynthesis; dTDP-L-rhamnose biosynthesis.</text>
</comment>
<evidence type="ECO:0000313" key="7">
    <source>
        <dbReference type="Proteomes" id="UP000595460"/>
    </source>
</evidence>
<evidence type="ECO:0000256" key="1">
    <source>
        <dbReference type="ARBA" id="ARBA00001298"/>
    </source>
</evidence>
<accession>A0ABX7BU24</accession>
<dbReference type="Proteomes" id="UP000595460">
    <property type="component" value="Chromosome"/>
</dbReference>
<dbReference type="PANTHER" id="PTHR21047">
    <property type="entry name" value="DTDP-6-DEOXY-D-GLUCOSE-3,5 EPIMERASE"/>
    <property type="match status" value="1"/>
</dbReference>
<proteinExistence type="inferred from homology"/>
<evidence type="ECO:0000256" key="3">
    <source>
        <dbReference type="ARBA" id="ARBA00012098"/>
    </source>
</evidence>
<gene>
    <name evidence="6" type="primary">rfbC</name>
    <name evidence="6" type="ORF">JI749_13930</name>
</gene>
<dbReference type="InterPro" id="IPR014710">
    <property type="entry name" value="RmlC-like_jellyroll"/>
</dbReference>
<dbReference type="Pfam" id="PF00908">
    <property type="entry name" value="dTDP_sugar_isom"/>
    <property type="match status" value="1"/>
</dbReference>
<dbReference type="NCBIfam" id="TIGR01221">
    <property type="entry name" value="rmlC"/>
    <property type="match status" value="1"/>
</dbReference>
<sequence length="190" mass="21056">MKLKQLDVADVVEITPARHGDDRGYFSETFRDDWFRANVADMTFVQENQSLSRAVGVVRGLHFQSQPAAQGKLVRCVAGAIFDVAVDIRRGSPTFGKWVAATLTADEGNQLWVPVGFLHGFCTLAPDTIVSYKVTSYYDRSSDKGVAWNDPDIGVAWPELADPETLSPKDRQQPSLRELPAYFDFAAAEN</sequence>
<dbReference type="RefSeq" id="WP_201655073.1">
    <property type="nucleotide sequence ID" value="NZ_CP068047.1"/>
</dbReference>
<keyword evidence="7" id="KW-1185">Reference proteome</keyword>
<name>A0ABX7BU24_9HYPH</name>
<dbReference type="Gene3D" id="2.60.120.10">
    <property type="entry name" value="Jelly Rolls"/>
    <property type="match status" value="1"/>
</dbReference>
<dbReference type="EC" id="5.1.3.13" evidence="3 5"/>
<keyword evidence="5 6" id="KW-0413">Isomerase</keyword>
<dbReference type="SUPFAM" id="SSF51182">
    <property type="entry name" value="RmlC-like cupins"/>
    <property type="match status" value="1"/>
</dbReference>
<evidence type="ECO:0000256" key="2">
    <source>
        <dbReference type="ARBA" id="ARBA00001997"/>
    </source>
</evidence>
<dbReference type="InterPro" id="IPR011051">
    <property type="entry name" value="RmlC_Cupin_sf"/>
</dbReference>
<comment type="catalytic activity">
    <reaction evidence="1 5">
        <text>dTDP-4-dehydro-6-deoxy-alpha-D-glucose = dTDP-4-dehydro-beta-L-rhamnose</text>
        <dbReference type="Rhea" id="RHEA:16969"/>
        <dbReference type="ChEBI" id="CHEBI:57649"/>
        <dbReference type="ChEBI" id="CHEBI:62830"/>
        <dbReference type="EC" id="5.1.3.13"/>
    </reaction>
</comment>
<evidence type="ECO:0000256" key="4">
    <source>
        <dbReference type="ARBA" id="ARBA00019595"/>
    </source>
</evidence>
<dbReference type="CDD" id="cd00438">
    <property type="entry name" value="cupin_RmlC"/>
    <property type="match status" value="1"/>
</dbReference>
<comment type="subunit">
    <text evidence="5">Homodimer.</text>
</comment>
<organism evidence="6 7">
    <name type="scientific">Devosia oryziradicis</name>
    <dbReference type="NCBI Taxonomy" id="2801335"/>
    <lineage>
        <taxon>Bacteria</taxon>
        <taxon>Pseudomonadati</taxon>
        <taxon>Pseudomonadota</taxon>
        <taxon>Alphaproteobacteria</taxon>
        <taxon>Hyphomicrobiales</taxon>
        <taxon>Devosiaceae</taxon>
        <taxon>Devosia</taxon>
    </lineage>
</organism>
<dbReference type="PANTHER" id="PTHR21047:SF2">
    <property type="entry name" value="THYMIDINE DIPHOSPHO-4-KETO-RHAMNOSE 3,5-EPIMERASE"/>
    <property type="match status" value="1"/>
</dbReference>
<protein>
    <recommendedName>
        <fullName evidence="4 5">dTDP-4-dehydrorhamnose 3,5-epimerase</fullName>
        <ecNumber evidence="3 5">5.1.3.13</ecNumber>
    </recommendedName>
    <alternativeName>
        <fullName evidence="5">Thymidine diphospho-4-keto-rhamnose 3,5-epimerase</fullName>
    </alternativeName>
</protein>
<dbReference type="InterPro" id="IPR000888">
    <property type="entry name" value="RmlC-like"/>
</dbReference>
<comment type="function">
    <text evidence="2 5">Catalyzes the epimerization of the C3' and C5'positions of dTDP-6-deoxy-D-xylo-4-hexulose, forming dTDP-6-deoxy-L-lyxo-4-hexulose.</text>
</comment>
<comment type="similarity">
    <text evidence="5">Belongs to the dTDP-4-dehydrorhamnose 3,5-epimerase family.</text>
</comment>
<reference evidence="6 7" key="1">
    <citation type="submission" date="2021-01" db="EMBL/GenBank/DDBJ databases">
        <title>Genome seq and assembly of Devosia sp. G19.</title>
        <authorList>
            <person name="Chhetri G."/>
        </authorList>
    </citation>
    <scope>NUCLEOTIDE SEQUENCE [LARGE SCALE GENOMIC DNA]</scope>
    <source>
        <strain evidence="6 7">G19</strain>
    </source>
</reference>
<evidence type="ECO:0000313" key="6">
    <source>
        <dbReference type="EMBL" id="QQR35445.1"/>
    </source>
</evidence>